<dbReference type="InterPro" id="IPR052314">
    <property type="entry name" value="Immune_rcpt_domain"/>
</dbReference>
<keyword evidence="1 5" id="KW-0732">Signal</keyword>
<dbReference type="SMART" id="SM00409">
    <property type="entry name" value="IG"/>
    <property type="match status" value="1"/>
</dbReference>
<feature type="chain" id="PRO_5013722111" description="Ig-like domain-containing protein" evidence="5">
    <location>
        <begin position="23"/>
        <end position="235"/>
    </location>
</feature>
<sequence>MDVCSWLICIFTFLGFSVPCLANNITVYSGQLGETLTIVCPYRYRADRWARKLWCKEDEVGSCQAVVSAPRYSLSGSKTSGSTTISDNAYESMVTVNITNLQKDDAGVYQCRTAIFGDVAILQKIRVLVLEENLPGNVSPLDKVQYSISGSQSDNQLYLMIFILGSSLLLCKVLVMGLVYSWWKIQTERVKHESFTFLSAEQLLRTEDRHEEPDSGPHYINYVYRGHLEQPHWQE</sequence>
<accession>A0A2G9RGY1</accession>
<evidence type="ECO:0000259" key="6">
    <source>
        <dbReference type="PROSITE" id="PS50835"/>
    </source>
</evidence>
<dbReference type="EMBL" id="KV938255">
    <property type="protein sequence ID" value="PIO27140.1"/>
    <property type="molecule type" value="Genomic_DNA"/>
</dbReference>
<dbReference type="AlphaFoldDB" id="A0A2G9RGY1"/>
<keyword evidence="4" id="KW-0812">Transmembrane</keyword>
<evidence type="ECO:0000256" key="1">
    <source>
        <dbReference type="ARBA" id="ARBA00022729"/>
    </source>
</evidence>
<dbReference type="Proteomes" id="UP000228934">
    <property type="component" value="Unassembled WGS sequence"/>
</dbReference>
<dbReference type="InterPro" id="IPR013783">
    <property type="entry name" value="Ig-like_fold"/>
</dbReference>
<protein>
    <recommendedName>
        <fullName evidence="6">Ig-like domain-containing protein</fullName>
    </recommendedName>
</protein>
<dbReference type="InterPro" id="IPR013106">
    <property type="entry name" value="Ig_V-set"/>
</dbReference>
<keyword evidence="4" id="KW-0472">Membrane</keyword>
<evidence type="ECO:0000256" key="5">
    <source>
        <dbReference type="SAM" id="SignalP"/>
    </source>
</evidence>
<dbReference type="InterPro" id="IPR003599">
    <property type="entry name" value="Ig_sub"/>
</dbReference>
<feature type="domain" description="Ig-like" evidence="6">
    <location>
        <begin position="19"/>
        <end position="112"/>
    </location>
</feature>
<feature type="transmembrane region" description="Helical" evidence="4">
    <location>
        <begin position="157"/>
        <end position="183"/>
    </location>
</feature>
<evidence type="ECO:0000256" key="4">
    <source>
        <dbReference type="SAM" id="Phobius"/>
    </source>
</evidence>
<reference evidence="8" key="1">
    <citation type="journal article" date="2017" name="Nat. Commun.">
        <title>The North American bullfrog draft genome provides insight into hormonal regulation of long noncoding RNA.</title>
        <authorList>
            <person name="Hammond S.A."/>
            <person name="Warren R.L."/>
            <person name="Vandervalk B.P."/>
            <person name="Kucuk E."/>
            <person name="Khan H."/>
            <person name="Gibb E.A."/>
            <person name="Pandoh P."/>
            <person name="Kirk H."/>
            <person name="Zhao Y."/>
            <person name="Jones M."/>
            <person name="Mungall A.J."/>
            <person name="Coope R."/>
            <person name="Pleasance S."/>
            <person name="Moore R.A."/>
            <person name="Holt R.A."/>
            <person name="Round J.M."/>
            <person name="Ohora S."/>
            <person name="Walle B.V."/>
            <person name="Veldhoen N."/>
            <person name="Helbing C.C."/>
            <person name="Birol I."/>
        </authorList>
    </citation>
    <scope>NUCLEOTIDE SEQUENCE [LARGE SCALE GENOMIC DNA]</scope>
</reference>
<evidence type="ECO:0000313" key="8">
    <source>
        <dbReference type="Proteomes" id="UP000228934"/>
    </source>
</evidence>
<dbReference type="SUPFAM" id="SSF48726">
    <property type="entry name" value="Immunoglobulin"/>
    <property type="match status" value="1"/>
</dbReference>
<dbReference type="GO" id="GO:0038023">
    <property type="term" value="F:signaling receptor activity"/>
    <property type="evidence" value="ECO:0007669"/>
    <property type="project" value="TreeGrafter"/>
</dbReference>
<evidence type="ECO:0000256" key="2">
    <source>
        <dbReference type="ARBA" id="ARBA00023157"/>
    </source>
</evidence>
<dbReference type="OrthoDB" id="9805957at2759"/>
<keyword evidence="3" id="KW-0393">Immunoglobulin domain</keyword>
<evidence type="ECO:0000256" key="3">
    <source>
        <dbReference type="ARBA" id="ARBA00023319"/>
    </source>
</evidence>
<dbReference type="Gene3D" id="2.60.40.10">
    <property type="entry name" value="Immunoglobulins"/>
    <property type="match status" value="1"/>
</dbReference>
<gene>
    <name evidence="7" type="ORF">AB205_0212900</name>
</gene>
<dbReference type="PANTHER" id="PTHR16423">
    <property type="entry name" value="TREM-LIKE TRANSCRIPT PROTEIN"/>
    <property type="match status" value="1"/>
</dbReference>
<dbReference type="PANTHER" id="PTHR16423:SF6">
    <property type="entry name" value="TRIGGERING RECEPTOR EXPRESSED ON MYELOID CELLS 2-RELATED"/>
    <property type="match status" value="1"/>
</dbReference>
<keyword evidence="4" id="KW-1133">Transmembrane helix</keyword>
<proteinExistence type="predicted"/>
<feature type="signal peptide" evidence="5">
    <location>
        <begin position="1"/>
        <end position="22"/>
    </location>
</feature>
<dbReference type="Pfam" id="PF07686">
    <property type="entry name" value="V-set"/>
    <property type="match status" value="1"/>
</dbReference>
<name>A0A2G9RGY1_AQUCT</name>
<dbReference type="PROSITE" id="PS50835">
    <property type="entry name" value="IG_LIKE"/>
    <property type="match status" value="1"/>
</dbReference>
<dbReference type="GO" id="GO:0009986">
    <property type="term" value="C:cell surface"/>
    <property type="evidence" value="ECO:0007669"/>
    <property type="project" value="TreeGrafter"/>
</dbReference>
<organism evidence="7 8">
    <name type="scientific">Aquarana catesbeiana</name>
    <name type="common">American bullfrog</name>
    <name type="synonym">Rana catesbeiana</name>
    <dbReference type="NCBI Taxonomy" id="8400"/>
    <lineage>
        <taxon>Eukaryota</taxon>
        <taxon>Metazoa</taxon>
        <taxon>Chordata</taxon>
        <taxon>Craniata</taxon>
        <taxon>Vertebrata</taxon>
        <taxon>Euteleostomi</taxon>
        <taxon>Amphibia</taxon>
        <taxon>Batrachia</taxon>
        <taxon>Anura</taxon>
        <taxon>Neobatrachia</taxon>
        <taxon>Ranoidea</taxon>
        <taxon>Ranidae</taxon>
        <taxon>Aquarana</taxon>
    </lineage>
</organism>
<keyword evidence="8" id="KW-1185">Reference proteome</keyword>
<dbReference type="InterPro" id="IPR036179">
    <property type="entry name" value="Ig-like_dom_sf"/>
</dbReference>
<keyword evidence="2" id="KW-1015">Disulfide bond</keyword>
<evidence type="ECO:0000313" key="7">
    <source>
        <dbReference type="EMBL" id="PIO27140.1"/>
    </source>
</evidence>
<dbReference type="InterPro" id="IPR007110">
    <property type="entry name" value="Ig-like_dom"/>
</dbReference>